<proteinExistence type="predicted"/>
<keyword evidence="2" id="KW-0418">Kinase</keyword>
<dbReference type="SUPFAM" id="SSF53613">
    <property type="entry name" value="Ribokinase-like"/>
    <property type="match status" value="1"/>
</dbReference>
<evidence type="ECO:0000259" key="3">
    <source>
        <dbReference type="Pfam" id="PF00294"/>
    </source>
</evidence>
<protein>
    <recommendedName>
        <fullName evidence="3">Carbohydrate kinase PfkB domain-containing protein</fullName>
    </recommendedName>
</protein>
<gene>
    <name evidence="4" type="ORF">METZ01_LOCUS105530</name>
</gene>
<dbReference type="PANTHER" id="PTHR10584:SF166">
    <property type="entry name" value="RIBOKINASE"/>
    <property type="match status" value="1"/>
</dbReference>
<dbReference type="InterPro" id="IPR011611">
    <property type="entry name" value="PfkB_dom"/>
</dbReference>
<dbReference type="GO" id="GO:0005829">
    <property type="term" value="C:cytosol"/>
    <property type="evidence" value="ECO:0007669"/>
    <property type="project" value="TreeGrafter"/>
</dbReference>
<dbReference type="GO" id="GO:0016301">
    <property type="term" value="F:kinase activity"/>
    <property type="evidence" value="ECO:0007669"/>
    <property type="project" value="UniProtKB-KW"/>
</dbReference>
<feature type="domain" description="Carbohydrate kinase PfkB" evidence="3">
    <location>
        <begin position="2"/>
        <end position="137"/>
    </location>
</feature>
<evidence type="ECO:0000256" key="1">
    <source>
        <dbReference type="ARBA" id="ARBA00022679"/>
    </source>
</evidence>
<dbReference type="PANTHER" id="PTHR10584">
    <property type="entry name" value="SUGAR KINASE"/>
    <property type="match status" value="1"/>
</dbReference>
<feature type="non-terminal residue" evidence="4">
    <location>
        <position position="1"/>
    </location>
</feature>
<organism evidence="4">
    <name type="scientific">marine metagenome</name>
    <dbReference type="NCBI Taxonomy" id="408172"/>
    <lineage>
        <taxon>unclassified sequences</taxon>
        <taxon>metagenomes</taxon>
        <taxon>ecological metagenomes</taxon>
    </lineage>
</organism>
<name>A0A381WJJ9_9ZZZZ</name>
<reference evidence="4" key="1">
    <citation type="submission" date="2018-05" db="EMBL/GenBank/DDBJ databases">
        <authorList>
            <person name="Lanie J.A."/>
            <person name="Ng W.-L."/>
            <person name="Kazmierczak K.M."/>
            <person name="Andrzejewski T.M."/>
            <person name="Davidsen T.M."/>
            <person name="Wayne K.J."/>
            <person name="Tettelin H."/>
            <person name="Glass J.I."/>
            <person name="Rusch D."/>
            <person name="Podicherti R."/>
            <person name="Tsui H.-C.T."/>
            <person name="Winkler M.E."/>
        </authorList>
    </citation>
    <scope>NUCLEOTIDE SEQUENCE</scope>
</reference>
<dbReference type="InterPro" id="IPR029056">
    <property type="entry name" value="Ribokinase-like"/>
</dbReference>
<sequence length="149" mass="15678">VKVILNPAPACPLDNTLLSTLYVITPNESEAELLTDISVTDFPSAEKAAFILLDRGVEVAIITMGIKGALIKTRELTKIVPGFKVNAVDSTAAGDVFNGSLVVAMAEGKTLEETVQFANAAAALSVTKLGAQPSAPKRVEIERMLLKQA</sequence>
<dbReference type="Pfam" id="PF00294">
    <property type="entry name" value="PfkB"/>
    <property type="match status" value="1"/>
</dbReference>
<evidence type="ECO:0000313" key="4">
    <source>
        <dbReference type="EMBL" id="SVA52676.1"/>
    </source>
</evidence>
<dbReference type="EMBL" id="UINC01012007">
    <property type="protein sequence ID" value="SVA52676.1"/>
    <property type="molecule type" value="Genomic_DNA"/>
</dbReference>
<accession>A0A381WJJ9</accession>
<dbReference type="Gene3D" id="3.40.1190.20">
    <property type="match status" value="1"/>
</dbReference>
<evidence type="ECO:0000256" key="2">
    <source>
        <dbReference type="ARBA" id="ARBA00022777"/>
    </source>
</evidence>
<dbReference type="AlphaFoldDB" id="A0A381WJJ9"/>
<keyword evidence="1" id="KW-0808">Transferase</keyword>